<protein>
    <submittedName>
        <fullName evidence="2">ABC-2 type transport system permease protein</fullName>
    </submittedName>
</protein>
<name>A0ABS4H641_9BACL</name>
<keyword evidence="3" id="KW-1185">Reference proteome</keyword>
<dbReference type="EMBL" id="JAGGKP010000009">
    <property type="protein sequence ID" value="MBP1938000.1"/>
    <property type="molecule type" value="Genomic_DNA"/>
</dbReference>
<feature type="transmembrane region" description="Helical" evidence="1">
    <location>
        <begin position="236"/>
        <end position="257"/>
    </location>
</feature>
<comment type="caution">
    <text evidence="2">The sequence shown here is derived from an EMBL/GenBank/DDBJ whole genome shotgun (WGS) entry which is preliminary data.</text>
</comment>
<sequence>MNVSSMFSAYLDFIRIRFLTMLAYRVNYYSGIAIYTLNIGVYYFTWQAIYGGQGQLGGFTVAQMTTYVAVSWMARAFYFNNLDREIAADVRDGSIAIQFIRPYNYVVVKMMQGLGEGLFRFMLFMIPGMVIALLLFPIKLPTSGTSWAVFLVMLFLSFLINSQLNIITGLMAFFVENIDGMIRMKRAVVDLFSGLIIPISFLPLWLQSTMKVLPFQAITYLPSSVFTGRIQGTTTWNVLGIQLLWLVILLIPIVLLYRKARTRLFVQGG</sequence>
<feature type="transmembrane region" description="Helical" evidence="1">
    <location>
        <begin position="150"/>
        <end position="175"/>
    </location>
</feature>
<keyword evidence="1" id="KW-0472">Membrane</keyword>
<feature type="transmembrane region" description="Helical" evidence="1">
    <location>
        <begin position="187"/>
        <end position="206"/>
    </location>
</feature>
<keyword evidence="1" id="KW-1133">Transmembrane helix</keyword>
<feature type="transmembrane region" description="Helical" evidence="1">
    <location>
        <begin position="118"/>
        <end position="138"/>
    </location>
</feature>
<gene>
    <name evidence="2" type="ORF">J2Z20_002917</name>
</gene>
<evidence type="ECO:0000313" key="3">
    <source>
        <dbReference type="Proteomes" id="UP001519273"/>
    </source>
</evidence>
<proteinExistence type="predicted"/>
<dbReference type="Proteomes" id="UP001519273">
    <property type="component" value="Unassembled WGS sequence"/>
</dbReference>
<reference evidence="2 3" key="1">
    <citation type="submission" date="2021-03" db="EMBL/GenBank/DDBJ databases">
        <title>Genomic Encyclopedia of Type Strains, Phase IV (KMG-IV): sequencing the most valuable type-strain genomes for metagenomic binning, comparative biology and taxonomic classification.</title>
        <authorList>
            <person name="Goeker M."/>
        </authorList>
    </citation>
    <scope>NUCLEOTIDE SEQUENCE [LARGE SCALE GENOMIC DNA]</scope>
    <source>
        <strain evidence="2 3">DSM 23491</strain>
    </source>
</reference>
<dbReference type="Pfam" id="PF06182">
    <property type="entry name" value="ABC2_membrane_6"/>
    <property type="match status" value="1"/>
</dbReference>
<evidence type="ECO:0000313" key="2">
    <source>
        <dbReference type="EMBL" id="MBP1938000.1"/>
    </source>
</evidence>
<evidence type="ECO:0000256" key="1">
    <source>
        <dbReference type="SAM" id="Phobius"/>
    </source>
</evidence>
<feature type="transmembrane region" description="Helical" evidence="1">
    <location>
        <begin position="26"/>
        <end position="44"/>
    </location>
</feature>
<feature type="transmembrane region" description="Helical" evidence="1">
    <location>
        <begin position="56"/>
        <end position="74"/>
    </location>
</feature>
<accession>A0ABS4H641</accession>
<keyword evidence="1" id="KW-0812">Transmembrane</keyword>
<dbReference type="InterPro" id="IPR010390">
    <property type="entry name" value="ABC-2_transporter-like"/>
</dbReference>
<dbReference type="PANTHER" id="PTHR36832:SF1">
    <property type="entry name" value="SLR1174 PROTEIN"/>
    <property type="match status" value="1"/>
</dbReference>
<organism evidence="2 3">
    <name type="scientific">Paenibacillus sediminis</name>
    <dbReference type="NCBI Taxonomy" id="664909"/>
    <lineage>
        <taxon>Bacteria</taxon>
        <taxon>Bacillati</taxon>
        <taxon>Bacillota</taxon>
        <taxon>Bacilli</taxon>
        <taxon>Bacillales</taxon>
        <taxon>Paenibacillaceae</taxon>
        <taxon>Paenibacillus</taxon>
    </lineage>
</organism>
<dbReference type="PANTHER" id="PTHR36832">
    <property type="entry name" value="SLR1174 PROTEIN-RELATED"/>
    <property type="match status" value="1"/>
</dbReference>